<evidence type="ECO:0000313" key="1">
    <source>
        <dbReference type="EMBL" id="KAK9992474.1"/>
    </source>
</evidence>
<gene>
    <name evidence="1" type="ORF">SO802_027459</name>
</gene>
<name>A0AAW2C5R5_9ROSI</name>
<dbReference type="EMBL" id="JAZDWU010000009">
    <property type="protein sequence ID" value="KAK9992474.1"/>
    <property type="molecule type" value="Genomic_DNA"/>
</dbReference>
<accession>A0AAW2C5R5</accession>
<comment type="caution">
    <text evidence="1">The sequence shown here is derived from an EMBL/GenBank/DDBJ whole genome shotgun (WGS) entry which is preliminary data.</text>
</comment>
<organism evidence="1 2">
    <name type="scientific">Lithocarpus litseifolius</name>
    <dbReference type="NCBI Taxonomy" id="425828"/>
    <lineage>
        <taxon>Eukaryota</taxon>
        <taxon>Viridiplantae</taxon>
        <taxon>Streptophyta</taxon>
        <taxon>Embryophyta</taxon>
        <taxon>Tracheophyta</taxon>
        <taxon>Spermatophyta</taxon>
        <taxon>Magnoliopsida</taxon>
        <taxon>eudicotyledons</taxon>
        <taxon>Gunneridae</taxon>
        <taxon>Pentapetalae</taxon>
        <taxon>rosids</taxon>
        <taxon>fabids</taxon>
        <taxon>Fagales</taxon>
        <taxon>Fagaceae</taxon>
        <taxon>Lithocarpus</taxon>
    </lineage>
</organism>
<dbReference type="PANTHER" id="PTHR17630:SF97">
    <property type="entry name" value="ENDO-1,31,4-BETA-D-GLUCANASE-LIKE"/>
    <property type="match status" value="1"/>
</dbReference>
<dbReference type="Proteomes" id="UP001459277">
    <property type="component" value="Unassembled WGS sequence"/>
</dbReference>
<sequence length="84" mass="8833">MSGPQCCSNPPTLNPNAGAGHVEQLGGLSTYVSGSPNSKLAILLISDVYVCLVEFGGKEKKEEPLLPVWWDSSFGLLAIDKEGA</sequence>
<evidence type="ECO:0000313" key="2">
    <source>
        <dbReference type="Proteomes" id="UP001459277"/>
    </source>
</evidence>
<protein>
    <submittedName>
        <fullName evidence="1">Uncharacterized protein</fullName>
    </submittedName>
</protein>
<dbReference type="PANTHER" id="PTHR17630">
    <property type="entry name" value="DIENELACTONE HYDROLASE"/>
    <property type="match status" value="1"/>
</dbReference>
<keyword evidence="2" id="KW-1185">Reference proteome</keyword>
<reference evidence="1 2" key="1">
    <citation type="submission" date="2024-01" db="EMBL/GenBank/DDBJ databases">
        <title>A telomere-to-telomere, gap-free genome of sweet tea (Lithocarpus litseifolius).</title>
        <authorList>
            <person name="Zhou J."/>
        </authorList>
    </citation>
    <scope>NUCLEOTIDE SEQUENCE [LARGE SCALE GENOMIC DNA]</scope>
    <source>
        <strain evidence="1">Zhou-2022a</strain>
        <tissue evidence="1">Leaf</tissue>
    </source>
</reference>
<proteinExistence type="predicted"/>
<dbReference type="AlphaFoldDB" id="A0AAW2C5R5"/>